<dbReference type="GO" id="GO:0050897">
    <property type="term" value="F:cobalt ion binding"/>
    <property type="evidence" value="ECO:0007669"/>
    <property type="project" value="UniProtKB-ARBA"/>
</dbReference>
<accession>A0A316A3L0</accession>
<evidence type="ECO:0000256" key="5">
    <source>
        <dbReference type="ARBA" id="ARBA00022723"/>
    </source>
</evidence>
<evidence type="ECO:0000256" key="2">
    <source>
        <dbReference type="ARBA" id="ARBA00001941"/>
    </source>
</evidence>
<feature type="domain" description="Xylose isomerase-like TIM barrel" evidence="13">
    <location>
        <begin position="23"/>
        <end position="263"/>
    </location>
</feature>
<comment type="cofactor">
    <cofactor evidence="2">
        <name>Co(2+)</name>
        <dbReference type="ChEBI" id="CHEBI:48828"/>
    </cofactor>
</comment>
<keyword evidence="7" id="KW-0413">Isomerase</keyword>
<evidence type="ECO:0000256" key="3">
    <source>
        <dbReference type="ARBA" id="ARBA00005962"/>
    </source>
</evidence>
<comment type="cofactor">
    <cofactor evidence="1">
        <name>Mn(2+)</name>
        <dbReference type="ChEBI" id="CHEBI:29035"/>
    </cofactor>
</comment>
<dbReference type="FunFam" id="3.20.20.150:FF:000022">
    <property type="entry name" value="D-psicose 3-epimerase"/>
    <property type="match status" value="1"/>
</dbReference>
<dbReference type="EMBL" id="UHJJ01000001">
    <property type="protein sequence ID" value="SUQ12381.1"/>
    <property type="molecule type" value="Genomic_DNA"/>
</dbReference>
<name>A0A316A3L0_9FIRM</name>
<organism evidence="14 15">
    <name type="scientific">Faecalicatena contorta</name>
    <dbReference type="NCBI Taxonomy" id="39482"/>
    <lineage>
        <taxon>Bacteria</taxon>
        <taxon>Bacillati</taxon>
        <taxon>Bacillota</taxon>
        <taxon>Clostridia</taxon>
        <taxon>Lachnospirales</taxon>
        <taxon>Lachnospiraceae</taxon>
        <taxon>Faecalicatena</taxon>
    </lineage>
</organism>
<protein>
    <recommendedName>
        <fullName evidence="12">D-psicose 3-epimerase</fullName>
        <ecNumber evidence="11">5.1.3.30</ecNumber>
    </recommendedName>
</protein>
<dbReference type="EC" id="5.1.3.30" evidence="11"/>
<comment type="subunit">
    <text evidence="4">Homotetramer.</text>
</comment>
<comment type="function">
    <text evidence="10">Involved in the biosynthesis of D-psicose. Catalyzes the reversible epimerization of D-fructose at the C3 position to yield D-psicose. The enzyme is highly specific for D-psicose and shows very low activity with D-tagatose.</text>
</comment>
<dbReference type="InterPro" id="IPR050312">
    <property type="entry name" value="IolE/XylAMocC-like"/>
</dbReference>
<gene>
    <name evidence="14" type="ORF">SAMN05216529_101272</name>
</gene>
<dbReference type="PANTHER" id="PTHR12110">
    <property type="entry name" value="HYDROXYPYRUVATE ISOMERASE"/>
    <property type="match status" value="1"/>
</dbReference>
<evidence type="ECO:0000313" key="14">
    <source>
        <dbReference type="EMBL" id="SUQ12381.1"/>
    </source>
</evidence>
<keyword evidence="8" id="KW-0170">Cobalt</keyword>
<proteinExistence type="inferred from homology"/>
<keyword evidence="6" id="KW-0464">Manganese</keyword>
<dbReference type="Gene3D" id="3.20.20.150">
    <property type="entry name" value="Divalent-metal-dependent TIM barrel enzymes"/>
    <property type="match status" value="1"/>
</dbReference>
<dbReference type="InterPro" id="IPR013022">
    <property type="entry name" value="Xyl_isomerase-like_TIM-brl"/>
</dbReference>
<evidence type="ECO:0000256" key="9">
    <source>
        <dbReference type="ARBA" id="ARBA00052403"/>
    </source>
</evidence>
<evidence type="ECO:0000256" key="4">
    <source>
        <dbReference type="ARBA" id="ARBA00011881"/>
    </source>
</evidence>
<evidence type="ECO:0000256" key="11">
    <source>
        <dbReference type="ARBA" id="ARBA00066360"/>
    </source>
</evidence>
<reference evidence="15" key="1">
    <citation type="submission" date="2017-07" db="EMBL/GenBank/DDBJ databases">
        <authorList>
            <person name="Varghese N."/>
            <person name="Submissions S."/>
        </authorList>
    </citation>
    <scope>NUCLEOTIDE SEQUENCE [LARGE SCALE GENOMIC DNA]</scope>
    <source>
        <strain evidence="15">NLAE-zl-C134</strain>
    </source>
</reference>
<comment type="similarity">
    <text evidence="3">Belongs to the hyi family.</text>
</comment>
<dbReference type="SUPFAM" id="SSF51658">
    <property type="entry name" value="Xylose isomerase-like"/>
    <property type="match status" value="1"/>
</dbReference>
<keyword evidence="15" id="KW-1185">Reference proteome</keyword>
<dbReference type="InterPro" id="IPR036237">
    <property type="entry name" value="Xyl_isomerase-like_sf"/>
</dbReference>
<evidence type="ECO:0000259" key="13">
    <source>
        <dbReference type="Pfam" id="PF01261"/>
    </source>
</evidence>
<dbReference type="GO" id="GO:0030145">
    <property type="term" value="F:manganese ion binding"/>
    <property type="evidence" value="ECO:0007669"/>
    <property type="project" value="UniProtKB-ARBA"/>
</dbReference>
<evidence type="ECO:0000256" key="12">
    <source>
        <dbReference type="ARBA" id="ARBA00074544"/>
    </source>
</evidence>
<evidence type="ECO:0000256" key="6">
    <source>
        <dbReference type="ARBA" id="ARBA00023211"/>
    </source>
</evidence>
<evidence type="ECO:0000256" key="7">
    <source>
        <dbReference type="ARBA" id="ARBA00023235"/>
    </source>
</evidence>
<keyword evidence="5" id="KW-0479">Metal-binding</keyword>
<dbReference type="PANTHER" id="PTHR12110:SF41">
    <property type="entry name" value="INOSOSE DEHYDRATASE"/>
    <property type="match status" value="1"/>
</dbReference>
<evidence type="ECO:0000256" key="10">
    <source>
        <dbReference type="ARBA" id="ARBA00059907"/>
    </source>
</evidence>
<evidence type="ECO:0000256" key="8">
    <source>
        <dbReference type="ARBA" id="ARBA00023285"/>
    </source>
</evidence>
<comment type="catalytic activity">
    <reaction evidence="9">
        <text>D-allulose = keto-D-fructose</text>
        <dbReference type="Rhea" id="RHEA:42360"/>
        <dbReference type="ChEBI" id="CHEBI:27605"/>
        <dbReference type="ChEBI" id="CHEBI:48095"/>
        <dbReference type="EC" id="5.1.3.30"/>
    </reaction>
</comment>
<dbReference type="GO" id="GO:0016857">
    <property type="term" value="F:racemase and epimerase activity, acting on carbohydrates and derivatives"/>
    <property type="evidence" value="ECO:0007669"/>
    <property type="project" value="UniProtKB-ARBA"/>
</dbReference>
<dbReference type="RefSeq" id="WP_330405670.1">
    <property type="nucleotide sequence ID" value="NZ_QGDS01000001.1"/>
</dbReference>
<dbReference type="Pfam" id="PF01261">
    <property type="entry name" value="AP_endonuc_2"/>
    <property type="match status" value="1"/>
</dbReference>
<dbReference type="AlphaFoldDB" id="A0A316A3L0"/>
<evidence type="ECO:0000313" key="15">
    <source>
        <dbReference type="Proteomes" id="UP000254051"/>
    </source>
</evidence>
<evidence type="ECO:0000256" key="1">
    <source>
        <dbReference type="ARBA" id="ARBA00001936"/>
    </source>
</evidence>
<dbReference type="Proteomes" id="UP000254051">
    <property type="component" value="Unassembled WGS sequence"/>
</dbReference>
<sequence>MIKYGIYNAYWTREWSSDYKYYIEKVKKLGFDVLEISCAALQSDYIRDEQLLELKKCADDNEIILTAGYGPTKEQNICSSDEAIVKRAMDFFEQLIPRLKIMDIKILGGGLYSYWPLDPNMPMDKEADTERAIRNMRILSKIAEENDVTLGMEVLNRYEGYMMNTCEEALEFIEAVGSSHVKIMLDTYHMNIEEDNIGKAIRKAGDNLCHLHLGEQNRRVPGKGTLPWTEIGQALRDIDYQGAAVMEPFVMAGGTIGSEIKVWRDLIPGATEEKLDKDAEGALQFVRHVFEI</sequence>